<feature type="transmembrane region" description="Helical" evidence="1">
    <location>
        <begin position="48"/>
        <end position="68"/>
    </location>
</feature>
<protein>
    <submittedName>
        <fullName evidence="2">Uncharacterized protein</fullName>
    </submittedName>
</protein>
<organism evidence="2 3">
    <name type="scientific">Acanthosepion pharaonis</name>
    <name type="common">Pharaoh cuttlefish</name>
    <name type="synonym">Sepia pharaonis</name>
    <dbReference type="NCBI Taxonomy" id="158019"/>
    <lineage>
        <taxon>Eukaryota</taxon>
        <taxon>Metazoa</taxon>
        <taxon>Spiralia</taxon>
        <taxon>Lophotrochozoa</taxon>
        <taxon>Mollusca</taxon>
        <taxon>Cephalopoda</taxon>
        <taxon>Coleoidea</taxon>
        <taxon>Decapodiformes</taxon>
        <taxon>Sepiida</taxon>
        <taxon>Sepiina</taxon>
        <taxon>Sepiidae</taxon>
        <taxon>Acanthosepion</taxon>
    </lineage>
</organism>
<reference evidence="2" key="1">
    <citation type="submission" date="2021-01" db="EMBL/GenBank/DDBJ databases">
        <authorList>
            <person name="Li R."/>
            <person name="Bekaert M."/>
        </authorList>
    </citation>
    <scope>NUCLEOTIDE SEQUENCE</scope>
    <source>
        <strain evidence="2">Farmed</strain>
    </source>
</reference>
<dbReference type="Proteomes" id="UP000597762">
    <property type="component" value="Unassembled WGS sequence"/>
</dbReference>
<sequence>MCAYNNVTQLNYYFSLSFLLSFLFCFPSVTPSFFTSCFLFVTHSFFRAFLLGLSFVPFLFLSVFSLLFLSFRFFSLYLSFRLSFFSSLSLFPSLFRHCQCQLYQSVSSQPCHPSSSLPFIPPLIPKIHNERTKERVLSVSVTGRPANRPFLIIDSHHSLTHSLINSLSLSQTPFLS</sequence>
<gene>
    <name evidence="2" type="ORF">SPHA_14226</name>
</gene>
<keyword evidence="1" id="KW-1133">Transmembrane helix</keyword>
<feature type="transmembrane region" description="Helical" evidence="1">
    <location>
        <begin position="12"/>
        <end position="41"/>
    </location>
</feature>
<accession>A0A812B9W0</accession>
<evidence type="ECO:0000256" key="1">
    <source>
        <dbReference type="SAM" id="Phobius"/>
    </source>
</evidence>
<keyword evidence="3" id="KW-1185">Reference proteome</keyword>
<proteinExistence type="predicted"/>
<dbReference type="AlphaFoldDB" id="A0A812B9W0"/>
<evidence type="ECO:0000313" key="2">
    <source>
        <dbReference type="EMBL" id="CAE1176622.1"/>
    </source>
</evidence>
<keyword evidence="1" id="KW-0472">Membrane</keyword>
<dbReference type="EMBL" id="CAHIKZ030000486">
    <property type="protein sequence ID" value="CAE1176622.1"/>
    <property type="molecule type" value="Genomic_DNA"/>
</dbReference>
<name>A0A812B9W0_ACAPH</name>
<keyword evidence="1" id="KW-0812">Transmembrane</keyword>
<comment type="caution">
    <text evidence="2">The sequence shown here is derived from an EMBL/GenBank/DDBJ whole genome shotgun (WGS) entry which is preliminary data.</text>
</comment>
<evidence type="ECO:0000313" key="3">
    <source>
        <dbReference type="Proteomes" id="UP000597762"/>
    </source>
</evidence>